<evidence type="ECO:0000256" key="7">
    <source>
        <dbReference type="ARBA" id="ARBA00022801"/>
    </source>
</evidence>
<evidence type="ECO:0000256" key="9">
    <source>
        <dbReference type="ARBA" id="ARBA00031044"/>
    </source>
</evidence>
<gene>
    <name evidence="11" type="ORF">SARC_08969</name>
</gene>
<evidence type="ECO:0000256" key="5">
    <source>
        <dbReference type="ARBA" id="ARBA00011917"/>
    </source>
</evidence>
<keyword evidence="8" id="KW-0862">Zinc</keyword>
<accession>A0A0L0FP74</accession>
<comment type="pathway">
    <text evidence="3">Secondary metabolite metabolism; methylglyoxal degradation; (R)-lactate from methylglyoxal: step 2/2.</text>
</comment>
<dbReference type="Gene3D" id="3.60.15.10">
    <property type="entry name" value="Ribonuclease Z/Hydroxyacylglutathione hydrolase-like"/>
    <property type="match status" value="1"/>
</dbReference>
<dbReference type="Pfam" id="PF16123">
    <property type="entry name" value="HAGH_C"/>
    <property type="match status" value="1"/>
</dbReference>
<dbReference type="GO" id="GO:0046872">
    <property type="term" value="F:metal ion binding"/>
    <property type="evidence" value="ECO:0007669"/>
    <property type="project" value="UniProtKB-KW"/>
</dbReference>
<dbReference type="GeneID" id="25909473"/>
<proteinExistence type="inferred from homology"/>
<dbReference type="InterPro" id="IPR036866">
    <property type="entry name" value="RibonucZ/Hydroxyglut_hydro"/>
</dbReference>
<organism evidence="11 12">
    <name type="scientific">Sphaeroforma arctica JP610</name>
    <dbReference type="NCBI Taxonomy" id="667725"/>
    <lineage>
        <taxon>Eukaryota</taxon>
        <taxon>Ichthyosporea</taxon>
        <taxon>Ichthyophonida</taxon>
        <taxon>Sphaeroforma</taxon>
    </lineage>
</organism>
<keyword evidence="6" id="KW-0479">Metal-binding</keyword>
<sequence>MSKFKLEFGTGGSSDRGSGSGLLVGLPLTAKSLVLHFCRVFHTSLRRAAYADTAAHFLRWPFMPISTVIPHIRDQGVNLKYILTTHNHYDHAGGNSEMAKTFPDAVVVGGKGDKAEAVTKEVWQDDQFSMGTCVVKVISTPCHTPGHVCYHIHDEEDSASGGNVFTGDTLFVAGSGNLNSGTPRMMHDALCNKLAHLPDDTNVWVGHEYTMNNLKFAVTVEPENEALQNKLKWAQQQRDQGLPTVPSTIKDEKETNPFVRCTQPSVQKWAGTTDPVEALATVRKRKSAWRG</sequence>
<protein>
    <recommendedName>
        <fullName evidence="5">hydroxyacylglutathione hydrolase</fullName>
        <ecNumber evidence="5">3.1.2.6</ecNumber>
    </recommendedName>
    <alternativeName>
        <fullName evidence="9">Glyoxalase II</fullName>
    </alternativeName>
</protein>
<dbReference type="InterPro" id="IPR001279">
    <property type="entry name" value="Metallo-B-lactamas"/>
</dbReference>
<dbReference type="eggNOG" id="KOG0813">
    <property type="taxonomic scope" value="Eukaryota"/>
</dbReference>
<dbReference type="Proteomes" id="UP000054560">
    <property type="component" value="Unassembled WGS sequence"/>
</dbReference>
<evidence type="ECO:0000313" key="11">
    <source>
        <dbReference type="EMBL" id="KNC78610.1"/>
    </source>
</evidence>
<evidence type="ECO:0000256" key="3">
    <source>
        <dbReference type="ARBA" id="ARBA00004963"/>
    </source>
</evidence>
<dbReference type="STRING" id="667725.A0A0L0FP74"/>
<dbReference type="GO" id="GO:0004416">
    <property type="term" value="F:hydroxyacylglutathione hydrolase activity"/>
    <property type="evidence" value="ECO:0007669"/>
    <property type="project" value="UniProtKB-EC"/>
</dbReference>
<dbReference type="InterPro" id="IPR032282">
    <property type="entry name" value="HAGH_C"/>
</dbReference>
<dbReference type="InterPro" id="IPR035680">
    <property type="entry name" value="Clx_II_MBL"/>
</dbReference>
<evidence type="ECO:0000256" key="6">
    <source>
        <dbReference type="ARBA" id="ARBA00022723"/>
    </source>
</evidence>
<dbReference type="OrthoDB" id="515692at2759"/>
<keyword evidence="12" id="KW-1185">Reference proteome</keyword>
<evidence type="ECO:0000256" key="4">
    <source>
        <dbReference type="ARBA" id="ARBA00006759"/>
    </source>
</evidence>
<dbReference type="GO" id="GO:0019243">
    <property type="term" value="P:methylglyoxal catabolic process to D-lactate via S-lactoyl-glutathione"/>
    <property type="evidence" value="ECO:0007669"/>
    <property type="project" value="InterPro"/>
</dbReference>
<evidence type="ECO:0000259" key="10">
    <source>
        <dbReference type="SMART" id="SM00849"/>
    </source>
</evidence>
<dbReference type="CDD" id="cd07723">
    <property type="entry name" value="hydroxyacylglutathione_hydrolase_MBL-fold"/>
    <property type="match status" value="1"/>
</dbReference>
<dbReference type="NCBIfam" id="TIGR03413">
    <property type="entry name" value="GSH_gloB"/>
    <property type="match status" value="1"/>
</dbReference>
<dbReference type="AlphaFoldDB" id="A0A0L0FP74"/>
<comment type="catalytic activity">
    <reaction evidence="1">
        <text>an S-(2-hydroxyacyl)glutathione + H2O = a 2-hydroxy carboxylate + glutathione + H(+)</text>
        <dbReference type="Rhea" id="RHEA:21864"/>
        <dbReference type="ChEBI" id="CHEBI:15377"/>
        <dbReference type="ChEBI" id="CHEBI:15378"/>
        <dbReference type="ChEBI" id="CHEBI:57925"/>
        <dbReference type="ChEBI" id="CHEBI:58896"/>
        <dbReference type="ChEBI" id="CHEBI:71261"/>
        <dbReference type="EC" id="3.1.2.6"/>
    </reaction>
</comment>
<evidence type="ECO:0000256" key="8">
    <source>
        <dbReference type="ARBA" id="ARBA00022833"/>
    </source>
</evidence>
<dbReference type="SUPFAM" id="SSF56281">
    <property type="entry name" value="Metallo-hydrolase/oxidoreductase"/>
    <property type="match status" value="1"/>
</dbReference>
<dbReference type="InterPro" id="IPR017782">
    <property type="entry name" value="Hydroxyacylglutathione_Hdrlase"/>
</dbReference>
<comment type="similarity">
    <text evidence="4">Belongs to the metallo-beta-lactamase superfamily. Glyoxalase II family.</text>
</comment>
<dbReference type="SMART" id="SM00849">
    <property type="entry name" value="Lactamase_B"/>
    <property type="match status" value="1"/>
</dbReference>
<evidence type="ECO:0000313" key="12">
    <source>
        <dbReference type="Proteomes" id="UP000054560"/>
    </source>
</evidence>
<evidence type="ECO:0000256" key="1">
    <source>
        <dbReference type="ARBA" id="ARBA00001623"/>
    </source>
</evidence>
<dbReference type="EMBL" id="KQ242458">
    <property type="protein sequence ID" value="KNC78610.1"/>
    <property type="molecule type" value="Genomic_DNA"/>
</dbReference>
<evidence type="ECO:0000256" key="2">
    <source>
        <dbReference type="ARBA" id="ARBA00001947"/>
    </source>
</evidence>
<keyword evidence="7 11" id="KW-0378">Hydrolase</keyword>
<dbReference type="PANTHER" id="PTHR11935">
    <property type="entry name" value="BETA LACTAMASE DOMAIN"/>
    <property type="match status" value="1"/>
</dbReference>
<dbReference type="PANTHER" id="PTHR11935:SF94">
    <property type="entry name" value="TENZING NORGAY, ISOFORM C"/>
    <property type="match status" value="1"/>
</dbReference>
<dbReference type="HAMAP" id="MF_01374">
    <property type="entry name" value="Glyoxalase_2"/>
    <property type="match status" value="1"/>
</dbReference>
<dbReference type="Pfam" id="PF00753">
    <property type="entry name" value="Lactamase_B"/>
    <property type="match status" value="1"/>
</dbReference>
<feature type="domain" description="Metallo-beta-lactamase" evidence="10">
    <location>
        <begin position="18"/>
        <end position="207"/>
    </location>
</feature>
<name>A0A0L0FP74_9EUKA</name>
<reference evidence="11 12" key="1">
    <citation type="submission" date="2011-02" db="EMBL/GenBank/DDBJ databases">
        <title>The Genome Sequence of Sphaeroforma arctica JP610.</title>
        <authorList>
            <consortium name="The Broad Institute Genome Sequencing Platform"/>
            <person name="Russ C."/>
            <person name="Cuomo C."/>
            <person name="Young S.K."/>
            <person name="Zeng Q."/>
            <person name="Gargeya S."/>
            <person name="Alvarado L."/>
            <person name="Berlin A."/>
            <person name="Chapman S.B."/>
            <person name="Chen Z."/>
            <person name="Freedman E."/>
            <person name="Gellesch M."/>
            <person name="Goldberg J."/>
            <person name="Griggs A."/>
            <person name="Gujja S."/>
            <person name="Heilman E."/>
            <person name="Heiman D."/>
            <person name="Howarth C."/>
            <person name="Mehta T."/>
            <person name="Neiman D."/>
            <person name="Pearson M."/>
            <person name="Roberts A."/>
            <person name="Saif S."/>
            <person name="Shea T."/>
            <person name="Shenoy N."/>
            <person name="Sisk P."/>
            <person name="Stolte C."/>
            <person name="Sykes S."/>
            <person name="White J."/>
            <person name="Yandava C."/>
            <person name="Burger G."/>
            <person name="Gray M.W."/>
            <person name="Holland P.W.H."/>
            <person name="King N."/>
            <person name="Lang F.B.F."/>
            <person name="Roger A.J."/>
            <person name="Ruiz-Trillo I."/>
            <person name="Haas B."/>
            <person name="Nusbaum C."/>
            <person name="Birren B."/>
        </authorList>
    </citation>
    <scope>NUCLEOTIDE SEQUENCE [LARGE SCALE GENOMIC DNA]</scope>
    <source>
        <strain evidence="11 12">JP610</strain>
    </source>
</reference>
<dbReference type="EC" id="3.1.2.6" evidence="5"/>
<comment type="cofactor">
    <cofactor evidence="2">
        <name>Zn(2+)</name>
        <dbReference type="ChEBI" id="CHEBI:29105"/>
    </cofactor>
</comment>
<dbReference type="RefSeq" id="XP_014152512.1">
    <property type="nucleotide sequence ID" value="XM_014297037.1"/>
</dbReference>